<sequence>MPQVLRVVIVHAQLGLLPVNPLVLLCRIRRSATRKMMLKNKRKVLRLKSPTPTQ</sequence>
<keyword evidence="1" id="KW-0472">Membrane</keyword>
<proteinExistence type="predicted"/>
<protein>
    <submittedName>
        <fullName evidence="2">Uncharacterized protein</fullName>
    </submittedName>
</protein>
<keyword evidence="1" id="KW-0812">Transmembrane</keyword>
<reference evidence="2 3" key="1">
    <citation type="submission" date="2018-04" db="EMBL/GenBank/DDBJ databases">
        <title>WGS assembly of Panicum hallii var. hallii HAL2.</title>
        <authorList>
            <person name="Lovell J."/>
            <person name="Jenkins J."/>
            <person name="Lowry D."/>
            <person name="Mamidi S."/>
            <person name="Sreedasyam A."/>
            <person name="Weng X."/>
            <person name="Barry K."/>
            <person name="Bonette J."/>
            <person name="Campitelli B."/>
            <person name="Daum C."/>
            <person name="Gordon S."/>
            <person name="Gould B."/>
            <person name="Lipzen A."/>
            <person name="MacQueen A."/>
            <person name="Palacio-Mejia J."/>
            <person name="Plott C."/>
            <person name="Shakirov E."/>
            <person name="Shu S."/>
            <person name="Yoshinaga Y."/>
            <person name="Zane M."/>
            <person name="Rokhsar D."/>
            <person name="Grimwood J."/>
            <person name="Schmutz J."/>
            <person name="Juenger T."/>
        </authorList>
    </citation>
    <scope>NUCLEOTIDE SEQUENCE [LARGE SCALE GENOMIC DNA]</scope>
    <source>
        <strain evidence="3">cv. HAL2</strain>
    </source>
</reference>
<keyword evidence="1" id="KW-1133">Transmembrane helix</keyword>
<accession>A0A2T7C751</accession>
<dbReference type="AlphaFoldDB" id="A0A2T7C751"/>
<evidence type="ECO:0000313" key="3">
    <source>
        <dbReference type="Proteomes" id="UP000244336"/>
    </source>
</evidence>
<gene>
    <name evidence="2" type="ORF">GQ55_9G263900</name>
</gene>
<evidence type="ECO:0000313" key="2">
    <source>
        <dbReference type="EMBL" id="PUZ39170.1"/>
    </source>
</evidence>
<organism evidence="2 3">
    <name type="scientific">Panicum hallii var. hallii</name>
    <dbReference type="NCBI Taxonomy" id="1504633"/>
    <lineage>
        <taxon>Eukaryota</taxon>
        <taxon>Viridiplantae</taxon>
        <taxon>Streptophyta</taxon>
        <taxon>Embryophyta</taxon>
        <taxon>Tracheophyta</taxon>
        <taxon>Spermatophyta</taxon>
        <taxon>Magnoliopsida</taxon>
        <taxon>Liliopsida</taxon>
        <taxon>Poales</taxon>
        <taxon>Poaceae</taxon>
        <taxon>PACMAD clade</taxon>
        <taxon>Panicoideae</taxon>
        <taxon>Panicodae</taxon>
        <taxon>Paniceae</taxon>
        <taxon>Panicinae</taxon>
        <taxon>Panicum</taxon>
        <taxon>Panicum sect. Panicum</taxon>
    </lineage>
</organism>
<dbReference type="Proteomes" id="UP000244336">
    <property type="component" value="Chromosome 9"/>
</dbReference>
<dbReference type="Gramene" id="PUZ39170">
    <property type="protein sequence ID" value="PUZ39170"/>
    <property type="gene ID" value="GQ55_9G263900"/>
</dbReference>
<dbReference type="EMBL" id="CM009757">
    <property type="protein sequence ID" value="PUZ39170.1"/>
    <property type="molecule type" value="Genomic_DNA"/>
</dbReference>
<evidence type="ECO:0000256" key="1">
    <source>
        <dbReference type="SAM" id="Phobius"/>
    </source>
</evidence>
<keyword evidence="3" id="KW-1185">Reference proteome</keyword>
<feature type="transmembrane region" description="Helical" evidence="1">
    <location>
        <begin position="6"/>
        <end position="28"/>
    </location>
</feature>
<name>A0A2T7C751_9POAL</name>